<accession>A0A1U7NI07</accession>
<sequence>MMDRHLTEKKMIISRAKKIKAKKQNTDLNKKQNIAMKNGFTLSECLVCLLIVCILMITTKSSNSSSSLPVFMKQMESRYLQVQQQSFALKQEKRIRIDENYALFDHQKFQYPKGIVCEPASFGFSSRGNIQTAGSFICSNETESMKLVIQIGTGRIRDEKTED</sequence>
<keyword evidence="2" id="KW-1185">Reference proteome</keyword>
<name>A0A1U7NI07_9FIRM</name>
<organism evidence="1 2">
    <name type="scientific">Ileibacterium valens</name>
    <dbReference type="NCBI Taxonomy" id="1862668"/>
    <lineage>
        <taxon>Bacteria</taxon>
        <taxon>Bacillati</taxon>
        <taxon>Bacillota</taxon>
        <taxon>Erysipelotrichia</taxon>
        <taxon>Erysipelotrichales</taxon>
        <taxon>Erysipelotrichaceae</taxon>
        <taxon>Ileibacterium</taxon>
    </lineage>
</organism>
<gene>
    <name evidence="1" type="ORF">BO222_02680</name>
</gene>
<dbReference type="EMBL" id="MPJW01000076">
    <property type="protein sequence ID" value="OLU41759.1"/>
    <property type="molecule type" value="Genomic_DNA"/>
</dbReference>
<evidence type="ECO:0008006" key="3">
    <source>
        <dbReference type="Google" id="ProtNLM"/>
    </source>
</evidence>
<dbReference type="InterPro" id="IPR016785">
    <property type="entry name" value="ComGD"/>
</dbReference>
<dbReference type="NCBIfam" id="NF040982">
    <property type="entry name" value="ComGD"/>
    <property type="match status" value="1"/>
</dbReference>
<reference evidence="1 2" key="1">
    <citation type="submission" date="2016-11" db="EMBL/GenBank/DDBJ databases">
        <title>Description of two novel members of the family Erysipelotrichaceae: Ileibacterium lipovorans gen. nov., sp. nov. and Dubosiella newyorkensis, gen. nov., sp. nov.</title>
        <authorList>
            <person name="Cox L.M."/>
            <person name="Sohn J."/>
            <person name="Tyrrell K.L."/>
            <person name="Citron D.M."/>
            <person name="Lawson P.A."/>
            <person name="Patel N.B."/>
            <person name="Iizumi T."/>
            <person name="Perez-Perez G.I."/>
            <person name="Goldstein E.J."/>
            <person name="Blaser M.J."/>
        </authorList>
    </citation>
    <scope>NUCLEOTIDE SEQUENCE [LARGE SCALE GENOMIC DNA]</scope>
    <source>
        <strain evidence="1 2">NYU-BL-A3</strain>
    </source>
</reference>
<dbReference type="OrthoDB" id="1654438at2"/>
<dbReference type="GeneID" id="82202139"/>
<evidence type="ECO:0000313" key="2">
    <source>
        <dbReference type="Proteomes" id="UP000186341"/>
    </source>
</evidence>
<dbReference type="AlphaFoldDB" id="A0A1U7NI07"/>
<protein>
    <recommendedName>
        <fullName evidence="3">Prepilin-type N-terminal cleavage/methylation domain-containing protein</fullName>
    </recommendedName>
</protein>
<dbReference type="NCBIfam" id="TIGR02532">
    <property type="entry name" value="IV_pilin_GFxxxE"/>
    <property type="match status" value="1"/>
</dbReference>
<dbReference type="RefSeq" id="WP_075818159.1">
    <property type="nucleotide sequence ID" value="NZ_CAJUTZ010000098.1"/>
</dbReference>
<proteinExistence type="predicted"/>
<evidence type="ECO:0000313" key="1">
    <source>
        <dbReference type="EMBL" id="OLU41759.1"/>
    </source>
</evidence>
<dbReference type="Proteomes" id="UP000186341">
    <property type="component" value="Unassembled WGS sequence"/>
</dbReference>
<dbReference type="InterPro" id="IPR012902">
    <property type="entry name" value="N_methyl_site"/>
</dbReference>
<comment type="caution">
    <text evidence="1">The sequence shown here is derived from an EMBL/GenBank/DDBJ whole genome shotgun (WGS) entry which is preliminary data.</text>
</comment>